<organism evidence="5 6">
    <name type="scientific">Vanrija pseudolonga</name>
    <dbReference type="NCBI Taxonomy" id="143232"/>
    <lineage>
        <taxon>Eukaryota</taxon>
        <taxon>Fungi</taxon>
        <taxon>Dikarya</taxon>
        <taxon>Basidiomycota</taxon>
        <taxon>Agaricomycotina</taxon>
        <taxon>Tremellomycetes</taxon>
        <taxon>Trichosporonales</taxon>
        <taxon>Trichosporonaceae</taxon>
        <taxon>Vanrija</taxon>
    </lineage>
</organism>
<dbReference type="GO" id="GO:0015631">
    <property type="term" value="F:tubulin binding"/>
    <property type="evidence" value="ECO:0007669"/>
    <property type="project" value="TreeGrafter"/>
</dbReference>
<dbReference type="SUPFAM" id="SSF46579">
    <property type="entry name" value="Prefoldin"/>
    <property type="match status" value="1"/>
</dbReference>
<dbReference type="PANTHER" id="PTHR12409">
    <property type="entry name" value="PREFOLDIN SUBUNIT 3"/>
    <property type="match status" value="1"/>
</dbReference>
<protein>
    <recommendedName>
        <fullName evidence="3">Prefoldin subunit 3</fullName>
    </recommendedName>
</protein>
<evidence type="ECO:0000256" key="2">
    <source>
        <dbReference type="ARBA" id="ARBA00023186"/>
    </source>
</evidence>
<dbReference type="GO" id="GO:0005737">
    <property type="term" value="C:cytoplasm"/>
    <property type="evidence" value="ECO:0007669"/>
    <property type="project" value="TreeGrafter"/>
</dbReference>
<keyword evidence="2 3" id="KW-0143">Chaperone</keyword>
<dbReference type="PANTHER" id="PTHR12409:SF0">
    <property type="entry name" value="PREFOLDIN SUBUNIT 3"/>
    <property type="match status" value="1"/>
</dbReference>
<dbReference type="CDD" id="cd23156">
    <property type="entry name" value="Prefoldin_3"/>
    <property type="match status" value="1"/>
</dbReference>
<gene>
    <name evidence="5" type="primary">PAC10</name>
    <name evidence="5" type="ORF">LOC62_04G005524</name>
</gene>
<dbReference type="GO" id="GO:0007021">
    <property type="term" value="P:tubulin complex assembly"/>
    <property type="evidence" value="ECO:0007669"/>
    <property type="project" value="TreeGrafter"/>
</dbReference>
<dbReference type="InterPro" id="IPR004127">
    <property type="entry name" value="Prefoldin_subunit_alpha"/>
</dbReference>
<evidence type="ECO:0000313" key="6">
    <source>
        <dbReference type="Proteomes" id="UP000827549"/>
    </source>
</evidence>
<dbReference type="GO" id="GO:0016272">
    <property type="term" value="C:prefoldin complex"/>
    <property type="evidence" value="ECO:0007669"/>
    <property type="project" value="UniProtKB-UniRule"/>
</dbReference>
<dbReference type="Gene3D" id="1.10.287.370">
    <property type="match status" value="1"/>
</dbReference>
<dbReference type="PIRSF" id="PIRSF016396">
    <property type="entry name" value="Prefoldin_subunit_3"/>
    <property type="match status" value="1"/>
</dbReference>
<name>A0AAF0YCM2_9TREE</name>
<feature type="compositionally biased region" description="Acidic residues" evidence="4">
    <location>
        <begin position="93"/>
        <end position="119"/>
    </location>
</feature>
<dbReference type="InterPro" id="IPR009053">
    <property type="entry name" value="Prefoldin"/>
</dbReference>
<evidence type="ECO:0000256" key="3">
    <source>
        <dbReference type="PIRNR" id="PIRNR016396"/>
    </source>
</evidence>
<feature type="region of interest" description="Disordered" evidence="4">
    <location>
        <begin position="89"/>
        <end position="122"/>
    </location>
</feature>
<accession>A0AAF0YCM2</accession>
<dbReference type="Proteomes" id="UP000827549">
    <property type="component" value="Chromosome 4"/>
</dbReference>
<comment type="similarity">
    <text evidence="1 3">Belongs to the prefoldin subunit alpha family.</text>
</comment>
<dbReference type="RefSeq" id="XP_062628053.1">
    <property type="nucleotide sequence ID" value="XM_062772069.1"/>
</dbReference>
<evidence type="ECO:0000256" key="1">
    <source>
        <dbReference type="ARBA" id="ARBA00010048"/>
    </source>
</evidence>
<evidence type="ECO:0000313" key="5">
    <source>
        <dbReference type="EMBL" id="WOO82021.1"/>
    </source>
</evidence>
<reference evidence="5" key="1">
    <citation type="submission" date="2023-10" db="EMBL/GenBank/DDBJ databases">
        <authorList>
            <person name="Noh H."/>
        </authorList>
    </citation>
    <scope>NUCLEOTIDE SEQUENCE</scope>
    <source>
        <strain evidence="5">DUCC4014</strain>
    </source>
</reference>
<dbReference type="InterPro" id="IPR016655">
    <property type="entry name" value="PFD3"/>
</dbReference>
<comment type="function">
    <text evidence="3">Binds specifically to cytosolic chaperonin (c-CPN) and transfers target proteins to it. Binds to nascent polypeptide chain and promotes folding in an environment in which there are many competing pathways for nonnative proteins.</text>
</comment>
<comment type="subunit">
    <text evidence="3">Heterohexamer of two PFD-alpha type and four PFD-beta type subunits.</text>
</comment>
<dbReference type="Pfam" id="PF02996">
    <property type="entry name" value="Prefoldin"/>
    <property type="match status" value="1"/>
</dbReference>
<dbReference type="AlphaFoldDB" id="A0AAF0YCM2"/>
<dbReference type="GO" id="GO:0006457">
    <property type="term" value="P:protein folding"/>
    <property type="evidence" value="ECO:0007669"/>
    <property type="project" value="UniProtKB-UniRule"/>
</dbReference>
<keyword evidence="6" id="KW-1185">Reference proteome</keyword>
<dbReference type="GO" id="GO:0007017">
    <property type="term" value="P:microtubule-based process"/>
    <property type="evidence" value="ECO:0007669"/>
    <property type="project" value="TreeGrafter"/>
</dbReference>
<proteinExistence type="inferred from homology"/>
<dbReference type="EMBL" id="CP086717">
    <property type="protein sequence ID" value="WOO82021.1"/>
    <property type="molecule type" value="Genomic_DNA"/>
</dbReference>
<dbReference type="GeneID" id="87808753"/>
<sequence length="231" mass="26127">MASASSSKRMELNPRGIPRAPFVDNVEEYVGGKDADVESVIKKFQETSAKYRYMELNLQQRRKALLAKIPDIEQTLSVVNFLAARRRKAAGEAEPEEDEAKDSDDELDDLLDGDEDEDKKDEPLTTLFELNDTLFAQAQVNETGEVGLWLGANTMLMYPLAEASELLSGKLSSAKKSLADAVEDLEWIREQVTVMEVNFARVHNWDVKRRRDRREQESLLTGGKDDESDKE</sequence>
<evidence type="ECO:0000256" key="4">
    <source>
        <dbReference type="SAM" id="MobiDB-lite"/>
    </source>
</evidence>